<dbReference type="EMBL" id="CP002394">
    <property type="protein sequence ID" value="ADU31689.1"/>
    <property type="molecule type" value="Genomic_DNA"/>
</dbReference>
<dbReference type="AlphaFoldDB" id="E6TQR4"/>
<organism evidence="2 3">
    <name type="scientific">Evansella cellulosilytica (strain ATCC 21833 / DSM 2522 / FERM P-1141 / JCM 9156 / N-4)</name>
    <name type="common">Bacillus cellulosilyticus</name>
    <dbReference type="NCBI Taxonomy" id="649639"/>
    <lineage>
        <taxon>Bacteria</taxon>
        <taxon>Bacillati</taxon>
        <taxon>Bacillota</taxon>
        <taxon>Bacilli</taxon>
        <taxon>Bacillales</taxon>
        <taxon>Bacillaceae</taxon>
        <taxon>Evansella</taxon>
    </lineage>
</organism>
<evidence type="ECO:0000313" key="2">
    <source>
        <dbReference type="EMBL" id="ADU31689.1"/>
    </source>
</evidence>
<dbReference type="KEGG" id="bco:Bcell_3447"/>
<accession>E6TQR4</accession>
<name>E6TQR4_EVAC2</name>
<feature type="region of interest" description="Disordered" evidence="1">
    <location>
        <begin position="23"/>
        <end position="51"/>
    </location>
</feature>
<proteinExistence type="predicted"/>
<keyword evidence="3" id="KW-1185">Reference proteome</keyword>
<reference evidence="2" key="1">
    <citation type="submission" date="2010-12" db="EMBL/GenBank/DDBJ databases">
        <title>Complete sequence of Bacillus cellulosilyticus DSM 2522.</title>
        <authorList>
            <consortium name="US DOE Joint Genome Institute"/>
            <person name="Lucas S."/>
            <person name="Copeland A."/>
            <person name="Lapidus A."/>
            <person name="Cheng J.-F."/>
            <person name="Bruce D."/>
            <person name="Goodwin L."/>
            <person name="Pitluck S."/>
            <person name="Chertkov O."/>
            <person name="Detter J.C."/>
            <person name="Han C."/>
            <person name="Tapia R."/>
            <person name="Land M."/>
            <person name="Hauser L."/>
            <person name="Jeffries C."/>
            <person name="Kyrpides N."/>
            <person name="Ivanova N."/>
            <person name="Mikhailova N."/>
            <person name="Brumm P."/>
            <person name="Mead D."/>
            <person name="Woyke T."/>
        </authorList>
    </citation>
    <scope>NUCLEOTIDE SEQUENCE [LARGE SCALE GENOMIC DNA]</scope>
    <source>
        <strain evidence="2">DSM 2522</strain>
    </source>
</reference>
<dbReference type="Proteomes" id="UP000001401">
    <property type="component" value="Chromosome"/>
</dbReference>
<protein>
    <submittedName>
        <fullName evidence="2">Uncharacterized protein</fullName>
    </submittedName>
</protein>
<gene>
    <name evidence="2" type="ordered locus">Bcell_3447</name>
</gene>
<sequence length="51" mass="5828">MKKPANEFIKGYRIEAVDKFSTESEDKGPIEGIQEAYKMPPQDVKKINEAK</sequence>
<evidence type="ECO:0000256" key="1">
    <source>
        <dbReference type="SAM" id="MobiDB-lite"/>
    </source>
</evidence>
<dbReference type="RefSeq" id="WP_013490020.1">
    <property type="nucleotide sequence ID" value="NC_014829.1"/>
</dbReference>
<dbReference type="STRING" id="649639.Bcell_3447"/>
<evidence type="ECO:0000313" key="3">
    <source>
        <dbReference type="Proteomes" id="UP000001401"/>
    </source>
</evidence>
<dbReference type="HOGENOM" id="CLU_3095400_0_0_9"/>